<gene>
    <name evidence="5" type="ORF">ACHIPV_21510</name>
    <name evidence="3" type="ORF">ACHIPZ_04175</name>
    <name evidence="4" type="ORF">ACHIRB_15165</name>
</gene>
<evidence type="ECO:0000313" key="3">
    <source>
        <dbReference type="EMBL" id="MFH5207419.1"/>
    </source>
</evidence>
<reference evidence="6 7" key="1">
    <citation type="submission" date="2024-10" db="EMBL/GenBank/DDBJ databases">
        <authorList>
            <person name="Riesco R."/>
        </authorList>
    </citation>
    <scope>NUCLEOTIDE SEQUENCE [LARGE SCALE GENOMIC DNA]</scope>
    <source>
        <strain evidence="5 7">NCIMB 15448</strain>
        <strain evidence="3 6">NCIMB 15449</strain>
        <strain evidence="4 8">NCIMB 15450</strain>
    </source>
</reference>
<feature type="compositionally biased region" description="Polar residues" evidence="1">
    <location>
        <begin position="44"/>
        <end position="59"/>
    </location>
</feature>
<name>A0ABW7K4D7_9NOCA</name>
<dbReference type="InterPro" id="IPR025330">
    <property type="entry name" value="DUF4236"/>
</dbReference>
<proteinExistence type="predicted"/>
<dbReference type="InterPro" id="IPR011990">
    <property type="entry name" value="TPR-like_helical_dom_sf"/>
</dbReference>
<evidence type="ECO:0000313" key="4">
    <source>
        <dbReference type="EMBL" id="MFH5229903.1"/>
    </source>
</evidence>
<evidence type="ECO:0000313" key="7">
    <source>
        <dbReference type="Proteomes" id="UP001609176"/>
    </source>
</evidence>
<protein>
    <submittedName>
        <fullName evidence="4">DUF4236 domain-containing protein</fullName>
    </submittedName>
</protein>
<evidence type="ECO:0000313" key="8">
    <source>
        <dbReference type="Proteomes" id="UP001609219"/>
    </source>
</evidence>
<comment type="caution">
    <text evidence="4">The sequence shown here is derived from an EMBL/GenBank/DDBJ whole genome shotgun (WGS) entry which is preliminary data.</text>
</comment>
<keyword evidence="8" id="KW-1185">Reference proteome</keyword>
<dbReference type="EMBL" id="JBIMSO010000018">
    <property type="protein sequence ID" value="MFH5207419.1"/>
    <property type="molecule type" value="Genomic_DNA"/>
</dbReference>
<dbReference type="Proteomes" id="UP001609175">
    <property type="component" value="Unassembled WGS sequence"/>
</dbReference>
<sequence length="347" mass="37413">MGFRISKSIKLAPGVRMTVSKSGLGYSVGGKGMRVTRHAGGRVSRTTSIPGTGISHSSTIRPAPRKASSPRTPPSTAARPIAPPPPIVPARPGVLAPGWEKDLHRILESTQPADFVAIAQKHGRTVPEARLLAAALEGLLHYQFRETSPSAPDRAQALLGWVVAQNAVLEQTPFVTKYLVDKTWAVEIAYGITAHLRLSDDVLRLAAAELHQAAGDLPAAIWTVENANPTTPAALSLTELYSDANRHQDVIDTTNGITNEDDATTLLLALRGRAFAHQGFHDAARESFKEALRVRTRSTEVRHRALLERAQVNLAQNRKALARKDIEKVLAEDPHYPGLSTALAGLN</sequence>
<dbReference type="EMBL" id="JBIMSP010000042">
    <property type="protein sequence ID" value="MFH5244427.1"/>
    <property type="molecule type" value="Genomic_DNA"/>
</dbReference>
<dbReference type="RefSeq" id="WP_395112823.1">
    <property type="nucleotide sequence ID" value="NZ_JBIMSN010000061.1"/>
</dbReference>
<feature type="domain" description="DUF4236" evidence="2">
    <location>
        <begin position="3"/>
        <end position="55"/>
    </location>
</feature>
<dbReference type="Proteomes" id="UP001609219">
    <property type="component" value="Unassembled WGS sequence"/>
</dbReference>
<dbReference type="EMBL" id="JBIMSN010000061">
    <property type="protein sequence ID" value="MFH5229903.1"/>
    <property type="molecule type" value="Genomic_DNA"/>
</dbReference>
<evidence type="ECO:0000313" key="6">
    <source>
        <dbReference type="Proteomes" id="UP001609175"/>
    </source>
</evidence>
<dbReference type="Pfam" id="PF14020">
    <property type="entry name" value="DUF4236"/>
    <property type="match status" value="1"/>
</dbReference>
<dbReference type="InterPro" id="IPR019734">
    <property type="entry name" value="TPR_rpt"/>
</dbReference>
<organism evidence="4 8">
    <name type="scientific">Antrihabitans spumae</name>
    <dbReference type="NCBI Taxonomy" id="3373370"/>
    <lineage>
        <taxon>Bacteria</taxon>
        <taxon>Bacillati</taxon>
        <taxon>Actinomycetota</taxon>
        <taxon>Actinomycetes</taxon>
        <taxon>Mycobacteriales</taxon>
        <taxon>Nocardiaceae</taxon>
        <taxon>Antrihabitans</taxon>
    </lineage>
</organism>
<evidence type="ECO:0000256" key="1">
    <source>
        <dbReference type="SAM" id="MobiDB-lite"/>
    </source>
</evidence>
<accession>A0ABW7K4D7</accession>
<evidence type="ECO:0000259" key="2">
    <source>
        <dbReference type="Pfam" id="PF14020"/>
    </source>
</evidence>
<evidence type="ECO:0000313" key="5">
    <source>
        <dbReference type="EMBL" id="MFH5244427.1"/>
    </source>
</evidence>
<feature type="region of interest" description="Disordered" evidence="1">
    <location>
        <begin position="39"/>
        <end position="87"/>
    </location>
</feature>
<dbReference type="Gene3D" id="1.25.40.10">
    <property type="entry name" value="Tetratricopeptide repeat domain"/>
    <property type="match status" value="1"/>
</dbReference>
<dbReference type="Proteomes" id="UP001609176">
    <property type="component" value="Unassembled WGS sequence"/>
</dbReference>
<feature type="compositionally biased region" description="Low complexity" evidence="1">
    <location>
        <begin position="60"/>
        <end position="80"/>
    </location>
</feature>
<dbReference type="SMART" id="SM00028">
    <property type="entry name" value="TPR"/>
    <property type="match status" value="2"/>
</dbReference>
<dbReference type="SUPFAM" id="SSF48452">
    <property type="entry name" value="TPR-like"/>
    <property type="match status" value="1"/>
</dbReference>